<reference evidence="1 2" key="1">
    <citation type="submission" date="2019-12" db="EMBL/GenBank/DDBJ databases">
        <authorList>
            <person name="Alioto T."/>
            <person name="Alioto T."/>
            <person name="Gomez Garrido J."/>
        </authorList>
    </citation>
    <scope>NUCLEOTIDE SEQUENCE [LARGE SCALE GENOMIC DNA]</scope>
</reference>
<dbReference type="OrthoDB" id="804788at2759"/>
<evidence type="ECO:0000313" key="1">
    <source>
        <dbReference type="EMBL" id="CAA3002385.1"/>
    </source>
</evidence>
<keyword evidence="2" id="KW-1185">Reference proteome</keyword>
<comment type="caution">
    <text evidence="1">The sequence shown here is derived from an EMBL/GenBank/DDBJ whole genome shotgun (WGS) entry which is preliminary data.</text>
</comment>
<organism evidence="1 2">
    <name type="scientific">Olea europaea subsp. europaea</name>
    <dbReference type="NCBI Taxonomy" id="158383"/>
    <lineage>
        <taxon>Eukaryota</taxon>
        <taxon>Viridiplantae</taxon>
        <taxon>Streptophyta</taxon>
        <taxon>Embryophyta</taxon>
        <taxon>Tracheophyta</taxon>
        <taxon>Spermatophyta</taxon>
        <taxon>Magnoliopsida</taxon>
        <taxon>eudicotyledons</taxon>
        <taxon>Gunneridae</taxon>
        <taxon>Pentapetalae</taxon>
        <taxon>asterids</taxon>
        <taxon>lamiids</taxon>
        <taxon>Lamiales</taxon>
        <taxon>Oleaceae</taxon>
        <taxon>Oleeae</taxon>
        <taxon>Olea</taxon>
    </lineage>
</organism>
<protein>
    <submittedName>
        <fullName evidence="1">Uncharacterized protein</fullName>
    </submittedName>
</protein>
<sequence>MGSVILPRTTMGDDCLLGKAVELVVSVFRFKVIAAPGLDLPADGGLSGKVVRRFGGVSSGKSGGTIGFGWGRTRGPGELGRETEERFCLARVRPPDAEGPVAGNIECDGDGFRRVGVEGLDVDRTPIEFVLAETCGLEIGVEGLEFWDGLGFSVEGMLGAGWTLQGVEDLETFARAEGVEGLVTDEERLVGVEDLIKDDTDAELVLRIGFDLFELIPYWKLETDGRVAELLRVGLAGRLLSD</sequence>
<proteinExistence type="predicted"/>
<accession>A0A8S0TET9</accession>
<dbReference type="EMBL" id="CACTIH010005833">
    <property type="protein sequence ID" value="CAA3002385.1"/>
    <property type="molecule type" value="Genomic_DNA"/>
</dbReference>
<gene>
    <name evidence="1" type="ORF">OLEA9_A120170</name>
</gene>
<dbReference type="Proteomes" id="UP000594638">
    <property type="component" value="Unassembled WGS sequence"/>
</dbReference>
<dbReference type="Gramene" id="OE9A120170T1">
    <property type="protein sequence ID" value="OE9A120170C1"/>
    <property type="gene ID" value="OE9A120170"/>
</dbReference>
<dbReference type="AlphaFoldDB" id="A0A8S0TET9"/>
<name>A0A8S0TET9_OLEEU</name>
<evidence type="ECO:0000313" key="2">
    <source>
        <dbReference type="Proteomes" id="UP000594638"/>
    </source>
</evidence>